<dbReference type="SUPFAM" id="SSF56784">
    <property type="entry name" value="HAD-like"/>
    <property type="match status" value="1"/>
</dbReference>
<dbReference type="InterPro" id="IPR006439">
    <property type="entry name" value="HAD-SF_hydro_IA"/>
</dbReference>
<dbReference type="NCBIfam" id="TIGR01509">
    <property type="entry name" value="HAD-SF-IA-v3"/>
    <property type="match status" value="1"/>
</dbReference>
<dbReference type="InterPro" id="IPR051806">
    <property type="entry name" value="HAD-like_SPP"/>
</dbReference>
<comment type="caution">
    <text evidence="1">The sequence shown here is derived from an EMBL/GenBank/DDBJ whole genome shotgun (WGS) entry which is preliminary data.</text>
</comment>
<dbReference type="InterPro" id="IPR036412">
    <property type="entry name" value="HAD-like_sf"/>
</dbReference>
<sequence>MTAPVVFDLDGTLVLSEHVHRRTWFRFFDEWDARIDEGTYRNRFVGRRAADVLPEVDGPWRGTPVEELGRRLAELATGLADEVRPVPGAVALLTSLAGRGHRLAVVTSARRDYAERVLDRVLGAAPLVEFVVTAGDVTRGKPDPQGYLDACARLAADPADCWGFEDSPSGVAALAAAGFGTIVGVCSTAPAADLLAAGAHRTVPDLRDQPPV</sequence>
<dbReference type="EMBL" id="BAAAJK010000051">
    <property type="protein sequence ID" value="GAA1400587.1"/>
    <property type="molecule type" value="Genomic_DNA"/>
</dbReference>
<organism evidence="1 2">
    <name type="scientific">Pseudonocardia kongjuensis</name>
    <dbReference type="NCBI Taxonomy" id="102227"/>
    <lineage>
        <taxon>Bacteria</taxon>
        <taxon>Bacillati</taxon>
        <taxon>Actinomycetota</taxon>
        <taxon>Actinomycetes</taxon>
        <taxon>Pseudonocardiales</taxon>
        <taxon>Pseudonocardiaceae</taxon>
        <taxon>Pseudonocardia</taxon>
    </lineage>
</organism>
<dbReference type="PANTHER" id="PTHR43481:SF4">
    <property type="entry name" value="GLYCEROL-1-PHOSPHATE PHOSPHOHYDROLASE 1-RELATED"/>
    <property type="match status" value="1"/>
</dbReference>
<gene>
    <name evidence="1" type="ORF">GCM10009613_57600</name>
</gene>
<protein>
    <submittedName>
        <fullName evidence="1">HAD-IA family hydrolase</fullName>
    </submittedName>
</protein>
<proteinExistence type="predicted"/>
<accession>A0ABN1Y878</accession>
<evidence type="ECO:0000313" key="1">
    <source>
        <dbReference type="EMBL" id="GAA1400587.1"/>
    </source>
</evidence>
<dbReference type="Gene3D" id="1.10.150.240">
    <property type="entry name" value="Putative phosphatase, domain 2"/>
    <property type="match status" value="1"/>
</dbReference>
<reference evidence="1 2" key="1">
    <citation type="journal article" date="2019" name="Int. J. Syst. Evol. Microbiol.">
        <title>The Global Catalogue of Microorganisms (GCM) 10K type strain sequencing project: providing services to taxonomists for standard genome sequencing and annotation.</title>
        <authorList>
            <consortium name="The Broad Institute Genomics Platform"/>
            <consortium name="The Broad Institute Genome Sequencing Center for Infectious Disease"/>
            <person name="Wu L."/>
            <person name="Ma J."/>
        </authorList>
    </citation>
    <scope>NUCLEOTIDE SEQUENCE [LARGE SCALE GENOMIC DNA]</scope>
    <source>
        <strain evidence="1 2">JCM 11896</strain>
    </source>
</reference>
<dbReference type="Proteomes" id="UP001501414">
    <property type="component" value="Unassembled WGS sequence"/>
</dbReference>
<dbReference type="GO" id="GO:0016787">
    <property type="term" value="F:hydrolase activity"/>
    <property type="evidence" value="ECO:0007669"/>
    <property type="project" value="UniProtKB-KW"/>
</dbReference>
<keyword evidence="1" id="KW-0378">Hydrolase</keyword>
<keyword evidence="2" id="KW-1185">Reference proteome</keyword>
<dbReference type="Pfam" id="PF00702">
    <property type="entry name" value="Hydrolase"/>
    <property type="match status" value="1"/>
</dbReference>
<evidence type="ECO:0000313" key="2">
    <source>
        <dbReference type="Proteomes" id="UP001501414"/>
    </source>
</evidence>
<dbReference type="RefSeq" id="WP_344028452.1">
    <property type="nucleotide sequence ID" value="NZ_BAAAJK010000051.1"/>
</dbReference>
<name>A0ABN1Y878_9PSEU</name>
<dbReference type="Gene3D" id="3.40.50.1000">
    <property type="entry name" value="HAD superfamily/HAD-like"/>
    <property type="match status" value="1"/>
</dbReference>
<dbReference type="InterPro" id="IPR023214">
    <property type="entry name" value="HAD_sf"/>
</dbReference>
<dbReference type="SFLD" id="SFLDS00003">
    <property type="entry name" value="Haloacid_Dehalogenase"/>
    <property type="match status" value="1"/>
</dbReference>
<dbReference type="SFLD" id="SFLDG01129">
    <property type="entry name" value="C1.5:_HAD__Beta-PGM__Phosphata"/>
    <property type="match status" value="1"/>
</dbReference>
<dbReference type="InterPro" id="IPR023198">
    <property type="entry name" value="PGP-like_dom2"/>
</dbReference>
<dbReference type="PANTHER" id="PTHR43481">
    <property type="entry name" value="FRUCTOSE-1-PHOSPHATE PHOSPHATASE"/>
    <property type="match status" value="1"/>
</dbReference>